<sequence length="118" mass="14044">MIFERTKQYFIDCTSIRLDSKIKNLNDERKVRVSREYYWYTGQEKKINKKYKKLTNKEISSNNAPLISLIRRGKITSKNPYLYTPNSIEDVLNNCKMDEYGTKMGLNSNEEKNIYNVI</sequence>
<dbReference type="EMBL" id="LR594052">
    <property type="protein sequence ID" value="VTT46549.1"/>
    <property type="molecule type" value="Genomic_DNA"/>
</dbReference>
<dbReference type="Proteomes" id="UP000306241">
    <property type="component" value="Chromosome"/>
</dbReference>
<evidence type="ECO:0000313" key="2">
    <source>
        <dbReference type="Proteomes" id="UP000306241"/>
    </source>
</evidence>
<name>A0A4V6LZ28_STRPO</name>
<proteinExistence type="predicted"/>
<protein>
    <submittedName>
        <fullName evidence="1">Uncharacterized protein</fullName>
    </submittedName>
</protein>
<dbReference type="AlphaFoldDB" id="A0A4V6LZ28"/>
<evidence type="ECO:0000313" key="1">
    <source>
        <dbReference type="EMBL" id="VTT46549.1"/>
    </source>
</evidence>
<dbReference type="RefSeq" id="WP_232036537.1">
    <property type="nucleotide sequence ID" value="NZ_LR594052.1"/>
</dbReference>
<reference evidence="1 2" key="1">
    <citation type="submission" date="2019-05" db="EMBL/GenBank/DDBJ databases">
        <authorList>
            <consortium name="Pathogen Informatics"/>
        </authorList>
    </citation>
    <scope>NUCLEOTIDE SEQUENCE [LARGE SCALE GENOMIC DNA]</scope>
    <source>
        <strain evidence="1 2">NCTC10924</strain>
    </source>
</reference>
<accession>A0A4V6LZ28</accession>
<gene>
    <name evidence="1" type="ORF">NCTC10924_01716</name>
</gene>
<organism evidence="1 2">
    <name type="scientific">Streptococcus porcinus</name>
    <dbReference type="NCBI Taxonomy" id="1340"/>
    <lineage>
        <taxon>Bacteria</taxon>
        <taxon>Bacillati</taxon>
        <taxon>Bacillota</taxon>
        <taxon>Bacilli</taxon>
        <taxon>Lactobacillales</taxon>
        <taxon>Streptococcaceae</taxon>
        <taxon>Streptococcus</taxon>
    </lineage>
</organism>